<organism evidence="2 3">
    <name type="scientific">Aegilops tauschii subsp. strangulata</name>
    <name type="common">Goatgrass</name>
    <dbReference type="NCBI Taxonomy" id="200361"/>
    <lineage>
        <taxon>Eukaryota</taxon>
        <taxon>Viridiplantae</taxon>
        <taxon>Streptophyta</taxon>
        <taxon>Embryophyta</taxon>
        <taxon>Tracheophyta</taxon>
        <taxon>Spermatophyta</taxon>
        <taxon>Magnoliopsida</taxon>
        <taxon>Liliopsida</taxon>
        <taxon>Poales</taxon>
        <taxon>Poaceae</taxon>
        <taxon>BOP clade</taxon>
        <taxon>Pooideae</taxon>
        <taxon>Triticodae</taxon>
        <taxon>Triticeae</taxon>
        <taxon>Triticinae</taxon>
        <taxon>Aegilops</taxon>
    </lineage>
</organism>
<sequence>ERDNWIPRQAGLKAEKFTRRSRLRWVNQLIHSDRNEWNVELINQMFPAFDANEICRIKLPTRKTEDCIAWHAERSGIFSVKSAYRLATRIKQRDNVPASSSSCAADGRSIWNLIWKSNVPQKVKVTGWRIATESVATKQNKMHRTLEKMARCSICGLEDENEYHAVIACTKARALRSELRKFWHLPSENRFCYTGNDWLLVLLDACDETTRARILLLIWRAWHLRNNCVHEGGKASISVSVDFLVKYEQELSQCMGVKESIYG</sequence>
<dbReference type="Gramene" id="AET1Gv20110600.1">
    <property type="protein sequence ID" value="AET1Gv20110600.1"/>
    <property type="gene ID" value="AET1Gv20110600"/>
</dbReference>
<accession>A0A452XQ96</accession>
<dbReference type="InterPro" id="IPR026960">
    <property type="entry name" value="RVT-Znf"/>
</dbReference>
<reference evidence="2" key="5">
    <citation type="journal article" date="2021" name="G3 (Bethesda)">
        <title>Aegilops tauschii genome assembly Aet v5.0 features greater sequence contiguity and improved annotation.</title>
        <authorList>
            <person name="Wang L."/>
            <person name="Zhu T."/>
            <person name="Rodriguez J.C."/>
            <person name="Deal K.R."/>
            <person name="Dubcovsky J."/>
            <person name="McGuire P.E."/>
            <person name="Lux T."/>
            <person name="Spannagl M."/>
            <person name="Mayer K.F.X."/>
            <person name="Baldrich P."/>
            <person name="Meyers B.C."/>
            <person name="Huo N."/>
            <person name="Gu Y.Q."/>
            <person name="Zhou H."/>
            <person name="Devos K.M."/>
            <person name="Bennetzen J.L."/>
            <person name="Unver T."/>
            <person name="Budak H."/>
            <person name="Gulick P.J."/>
            <person name="Galiba G."/>
            <person name="Kalapos B."/>
            <person name="Nelson D.R."/>
            <person name="Li P."/>
            <person name="You F.M."/>
            <person name="Luo M.C."/>
            <person name="Dvorak J."/>
        </authorList>
    </citation>
    <scope>NUCLEOTIDE SEQUENCE [LARGE SCALE GENOMIC DNA]</scope>
    <source>
        <strain evidence="2">cv. AL8/78</strain>
    </source>
</reference>
<evidence type="ECO:0000313" key="2">
    <source>
        <dbReference type="EnsemblPlants" id="AET1Gv20110600.1"/>
    </source>
</evidence>
<dbReference type="EnsemblPlants" id="AET1Gv20110600.1">
    <property type="protein sequence ID" value="AET1Gv20110600.1"/>
    <property type="gene ID" value="AET1Gv20110600"/>
</dbReference>
<dbReference type="AlphaFoldDB" id="A0A452XQ96"/>
<evidence type="ECO:0000259" key="1">
    <source>
        <dbReference type="Pfam" id="PF13966"/>
    </source>
</evidence>
<dbReference type="STRING" id="200361.A0A452XQ96"/>
<reference evidence="3" key="1">
    <citation type="journal article" date="2014" name="Science">
        <title>Ancient hybridizations among the ancestral genomes of bread wheat.</title>
        <authorList>
            <consortium name="International Wheat Genome Sequencing Consortium,"/>
            <person name="Marcussen T."/>
            <person name="Sandve S.R."/>
            <person name="Heier L."/>
            <person name="Spannagl M."/>
            <person name="Pfeifer M."/>
            <person name="Jakobsen K.S."/>
            <person name="Wulff B.B."/>
            <person name="Steuernagel B."/>
            <person name="Mayer K.F."/>
            <person name="Olsen O.A."/>
        </authorList>
    </citation>
    <scope>NUCLEOTIDE SEQUENCE [LARGE SCALE GENOMIC DNA]</scope>
    <source>
        <strain evidence="3">cv. AL8/78</strain>
    </source>
</reference>
<name>A0A452XQ96_AEGTS</name>
<feature type="domain" description="Reverse transcriptase zinc-binding" evidence="1">
    <location>
        <begin position="78"/>
        <end position="174"/>
    </location>
</feature>
<reference evidence="2" key="3">
    <citation type="journal article" date="2017" name="Nature">
        <title>Genome sequence of the progenitor of the wheat D genome Aegilops tauschii.</title>
        <authorList>
            <person name="Luo M.C."/>
            <person name="Gu Y.Q."/>
            <person name="Puiu D."/>
            <person name="Wang H."/>
            <person name="Twardziok S.O."/>
            <person name="Deal K.R."/>
            <person name="Huo N."/>
            <person name="Zhu T."/>
            <person name="Wang L."/>
            <person name="Wang Y."/>
            <person name="McGuire P.E."/>
            <person name="Liu S."/>
            <person name="Long H."/>
            <person name="Ramasamy R.K."/>
            <person name="Rodriguez J.C."/>
            <person name="Van S.L."/>
            <person name="Yuan L."/>
            <person name="Wang Z."/>
            <person name="Xia Z."/>
            <person name="Xiao L."/>
            <person name="Anderson O.D."/>
            <person name="Ouyang S."/>
            <person name="Liang Y."/>
            <person name="Zimin A.V."/>
            <person name="Pertea G."/>
            <person name="Qi P."/>
            <person name="Bennetzen J.L."/>
            <person name="Dai X."/>
            <person name="Dawson M.W."/>
            <person name="Muller H.G."/>
            <person name="Kugler K."/>
            <person name="Rivarola-Duarte L."/>
            <person name="Spannagl M."/>
            <person name="Mayer K.F.X."/>
            <person name="Lu F.H."/>
            <person name="Bevan M.W."/>
            <person name="Leroy P."/>
            <person name="Li P."/>
            <person name="You F.M."/>
            <person name="Sun Q."/>
            <person name="Liu Z."/>
            <person name="Lyons E."/>
            <person name="Wicker T."/>
            <person name="Salzberg S.L."/>
            <person name="Devos K.M."/>
            <person name="Dvorak J."/>
        </authorList>
    </citation>
    <scope>NUCLEOTIDE SEQUENCE [LARGE SCALE GENOMIC DNA]</scope>
    <source>
        <strain evidence="2">cv. AL8/78</strain>
    </source>
</reference>
<protein>
    <recommendedName>
        <fullName evidence="1">Reverse transcriptase zinc-binding domain-containing protein</fullName>
    </recommendedName>
</protein>
<proteinExistence type="predicted"/>
<keyword evidence="3" id="KW-1185">Reference proteome</keyword>
<dbReference type="Proteomes" id="UP000015105">
    <property type="component" value="Chromosome 1D"/>
</dbReference>
<evidence type="ECO:0000313" key="3">
    <source>
        <dbReference type="Proteomes" id="UP000015105"/>
    </source>
</evidence>
<reference evidence="2" key="4">
    <citation type="submission" date="2019-03" db="UniProtKB">
        <authorList>
            <consortium name="EnsemblPlants"/>
        </authorList>
    </citation>
    <scope>IDENTIFICATION</scope>
</reference>
<reference evidence="3" key="2">
    <citation type="journal article" date="2017" name="Nat. Plants">
        <title>The Aegilops tauschii genome reveals multiple impacts of transposons.</title>
        <authorList>
            <person name="Zhao G."/>
            <person name="Zou C."/>
            <person name="Li K."/>
            <person name="Wang K."/>
            <person name="Li T."/>
            <person name="Gao L."/>
            <person name="Zhang X."/>
            <person name="Wang H."/>
            <person name="Yang Z."/>
            <person name="Liu X."/>
            <person name="Jiang W."/>
            <person name="Mao L."/>
            <person name="Kong X."/>
            <person name="Jiao Y."/>
            <person name="Jia J."/>
        </authorList>
    </citation>
    <scope>NUCLEOTIDE SEQUENCE [LARGE SCALE GENOMIC DNA]</scope>
    <source>
        <strain evidence="3">cv. AL8/78</strain>
    </source>
</reference>
<dbReference type="Pfam" id="PF13966">
    <property type="entry name" value="zf-RVT"/>
    <property type="match status" value="1"/>
</dbReference>